<dbReference type="Proteomes" id="UP000593765">
    <property type="component" value="Chromosome"/>
</dbReference>
<dbReference type="KEGG" id="hbs:IPV69_12690"/>
<dbReference type="Pfam" id="PF25900">
    <property type="entry name" value="PAPPA"/>
    <property type="match status" value="1"/>
</dbReference>
<reference evidence="3 4" key="1">
    <citation type="submission" date="2020-10" db="EMBL/GenBank/DDBJ databases">
        <title>Wide distribution of Phycisphaera-like planctomycetes from WD2101 soil group in peatlands and genome analysis of the first cultivated representative.</title>
        <authorList>
            <person name="Dedysh S.N."/>
            <person name="Beletsky A.V."/>
            <person name="Ivanova A."/>
            <person name="Kulichevskaya I.S."/>
            <person name="Suzina N.E."/>
            <person name="Philippov D.A."/>
            <person name="Rakitin A.L."/>
            <person name="Mardanov A.V."/>
            <person name="Ravin N.V."/>
        </authorList>
    </citation>
    <scope>NUCLEOTIDE SEQUENCE [LARGE SCALE GENOMIC DNA]</scope>
    <source>
        <strain evidence="3 4">M1803</strain>
    </source>
</reference>
<protein>
    <recommendedName>
        <fullName evidence="2">Pappalysin-1 SD scarf domain-containing protein</fullName>
    </recommendedName>
</protein>
<dbReference type="InterPro" id="IPR058897">
    <property type="entry name" value="PAPPA_SD_C"/>
</dbReference>
<feature type="domain" description="Pappalysin-1 SD scarf" evidence="2">
    <location>
        <begin position="83"/>
        <end position="144"/>
    </location>
</feature>
<accession>A0A7M2X310</accession>
<dbReference type="AlphaFoldDB" id="A0A7M2X310"/>
<dbReference type="RefSeq" id="WP_206295486.1">
    <property type="nucleotide sequence ID" value="NZ_CP063458.1"/>
</dbReference>
<feature type="transmembrane region" description="Helical" evidence="1">
    <location>
        <begin position="330"/>
        <end position="351"/>
    </location>
</feature>
<evidence type="ECO:0000256" key="1">
    <source>
        <dbReference type="SAM" id="Phobius"/>
    </source>
</evidence>
<feature type="transmembrane region" description="Helical" evidence="1">
    <location>
        <begin position="23"/>
        <end position="45"/>
    </location>
</feature>
<evidence type="ECO:0000313" key="3">
    <source>
        <dbReference type="EMBL" id="QOV92156.1"/>
    </source>
</evidence>
<keyword evidence="1" id="KW-0812">Transmembrane</keyword>
<organism evidence="3 4">
    <name type="scientific">Humisphaera borealis</name>
    <dbReference type="NCBI Taxonomy" id="2807512"/>
    <lineage>
        <taxon>Bacteria</taxon>
        <taxon>Pseudomonadati</taxon>
        <taxon>Planctomycetota</taxon>
        <taxon>Phycisphaerae</taxon>
        <taxon>Tepidisphaerales</taxon>
        <taxon>Tepidisphaeraceae</taxon>
        <taxon>Humisphaera</taxon>
    </lineage>
</organism>
<keyword evidence="1" id="KW-0472">Membrane</keyword>
<sequence length="403" mass="43375">MTTSASDTDPRGNRRRRHLVRQIMVFLALGLILNIAVALILSMAIDAFAAPSTSLTTSTGVDEKWTVSRYESPGSTAVISEHAAAVSWSYRQACGAPDTPFAGDQVTAWAPSSTDAAIEWLELDFKTAVTPASVKVVETYNPGGLFKVEAYRPDGTSVVAWEGTDPTPPGSGMGTSEVPLKIDFPTRTVRIWIDSPKVAGWNEIDAVGLVDQSGNVQWASAARASSYYGQSGYQSAAIPASGSGSYTTSGPKPADLLPSFGGLDARSTAVSDGSANLERRIVVGYGWPMRSLWMVYPDSAIVPTPTYLNSYSTPTASSVPKRSVLPLLPAWPGFVVNTLLYALILWAFYVIAVRPRRFIVEVGRIRRGACLQCGYNLGYDFVRGCPECGWRRDHRTSGPSHHA</sequence>
<evidence type="ECO:0000259" key="2">
    <source>
        <dbReference type="Pfam" id="PF25900"/>
    </source>
</evidence>
<dbReference type="EMBL" id="CP063458">
    <property type="protein sequence ID" value="QOV92156.1"/>
    <property type="molecule type" value="Genomic_DNA"/>
</dbReference>
<keyword evidence="1" id="KW-1133">Transmembrane helix</keyword>
<evidence type="ECO:0000313" key="4">
    <source>
        <dbReference type="Proteomes" id="UP000593765"/>
    </source>
</evidence>
<keyword evidence="4" id="KW-1185">Reference proteome</keyword>
<name>A0A7M2X310_9BACT</name>
<proteinExistence type="predicted"/>
<gene>
    <name evidence="3" type="ORF">IPV69_12690</name>
</gene>